<evidence type="ECO:0000313" key="7">
    <source>
        <dbReference type="EMBL" id="KAF4973559.1"/>
    </source>
</evidence>
<dbReference type="GO" id="GO:1990838">
    <property type="term" value="F:poly(U)-specific exoribonuclease activity, producing 3' uridine cyclic phosphate ends"/>
    <property type="evidence" value="ECO:0007669"/>
    <property type="project" value="UniProtKB-UniRule"/>
</dbReference>
<evidence type="ECO:0000256" key="1">
    <source>
        <dbReference type="ARBA" id="ARBA00022722"/>
    </source>
</evidence>
<keyword evidence="8" id="KW-1185">Reference proteome</keyword>
<comment type="similarity">
    <text evidence="5">Belongs to the 2H phosphoesterase superfamily. USB1 family.</text>
</comment>
<dbReference type="HAMAP" id="MF_03040">
    <property type="entry name" value="USB1"/>
    <property type="match status" value="1"/>
</dbReference>
<gene>
    <name evidence="5" type="primary">USB1</name>
    <name evidence="7" type="ORF">FZEAL_9300</name>
</gene>
<keyword evidence="3" id="KW-0456">Lyase</keyword>
<feature type="active site" description="Proton donor/acceptor" evidence="5">
    <location>
        <position position="158"/>
    </location>
</feature>
<evidence type="ECO:0000313" key="8">
    <source>
        <dbReference type="Proteomes" id="UP000635477"/>
    </source>
</evidence>
<comment type="subcellular location">
    <subcellularLocation>
        <location evidence="5">Nucleus</location>
    </subcellularLocation>
</comment>
<keyword evidence="4 5" id="KW-0539">Nucleus</keyword>
<evidence type="ECO:0000256" key="6">
    <source>
        <dbReference type="SAM" id="MobiDB-lite"/>
    </source>
</evidence>
<feature type="active site" description="Proton donor/acceptor" evidence="5">
    <location>
        <position position="272"/>
    </location>
</feature>
<dbReference type="EMBL" id="JABEYC010000850">
    <property type="protein sequence ID" value="KAF4973559.1"/>
    <property type="molecule type" value="Genomic_DNA"/>
</dbReference>
<evidence type="ECO:0000256" key="4">
    <source>
        <dbReference type="ARBA" id="ARBA00023242"/>
    </source>
</evidence>
<dbReference type="GO" id="GO:0005634">
    <property type="term" value="C:nucleus"/>
    <property type="evidence" value="ECO:0007669"/>
    <property type="project" value="UniProtKB-SubCell"/>
</dbReference>
<keyword evidence="1 5" id="KW-0540">Nuclease</keyword>
<dbReference type="Gene3D" id="3.90.1140.10">
    <property type="entry name" value="Cyclic phosphodiesterase"/>
    <property type="match status" value="1"/>
</dbReference>
<dbReference type="Pfam" id="PF09749">
    <property type="entry name" value="HVSL"/>
    <property type="match status" value="1"/>
</dbReference>
<evidence type="ECO:0000256" key="3">
    <source>
        <dbReference type="ARBA" id="ARBA00023239"/>
    </source>
</evidence>
<dbReference type="EC" id="3.1.4.-" evidence="5"/>
<dbReference type="OrthoDB" id="49151at2759"/>
<comment type="function">
    <text evidence="5">Phosphodiesterase responsible for the U6 snRNA 3' end processing. Acts as an exoribonuclease (RNase) responsible for trimming the poly(U) tract of the last nucleotides in the pre-U6 snRNA molecule, leading to the formation of mature U6 snRNA.</text>
</comment>
<feature type="region of interest" description="Disordered" evidence="6">
    <location>
        <begin position="1"/>
        <end position="75"/>
    </location>
</feature>
<organism evidence="7 8">
    <name type="scientific">Fusarium zealandicum</name>
    <dbReference type="NCBI Taxonomy" id="1053134"/>
    <lineage>
        <taxon>Eukaryota</taxon>
        <taxon>Fungi</taxon>
        <taxon>Dikarya</taxon>
        <taxon>Ascomycota</taxon>
        <taxon>Pezizomycotina</taxon>
        <taxon>Sordariomycetes</taxon>
        <taxon>Hypocreomycetidae</taxon>
        <taxon>Hypocreales</taxon>
        <taxon>Nectriaceae</taxon>
        <taxon>Fusarium</taxon>
        <taxon>Fusarium staphyleae species complex</taxon>
    </lineage>
</organism>
<name>A0A8H4UC92_9HYPO</name>
<dbReference type="PANTHER" id="PTHR13522:SF3">
    <property type="entry name" value="U6 SNRNA PHOSPHODIESTERASE 1"/>
    <property type="match status" value="1"/>
</dbReference>
<sequence>MALVDYSSSDSADEGSGSESRRVKRRKGVNGTAAHPSRTSEPIDGTLSNSAAGADAHPQARDTKASSMPPLPDTFHDLYASTVRQSVVDDPSLHQGRKRQVPHVVGNWPSHVYAEWHPSTTQHRLLVNLLADIEEQLSGEVELRNFLTSDLGSPLPLHISLSRPLSLTTRDKDEFLDKITQSFNGSGIAPFVVRPQGLAWYRSLDSNRTFLIIRVASGAKNAASDTEDAAKPLNPELTALLARSNNVATHFDQPALYQSNARENEPVGVAFHISIGWSFDLPEAEASLKTLRLFKQTKYADIRDWEVSVAGIKTKIGNVINHVALREAGRGGDPSSGSASFLES</sequence>
<dbReference type="InterPro" id="IPR027521">
    <property type="entry name" value="Usb1"/>
</dbReference>
<accession>A0A8H4UC92</accession>
<reference evidence="7" key="1">
    <citation type="journal article" date="2020" name="BMC Genomics">
        <title>Correction to: Identification and distribution of gene clusters required for synthesis of sphingolipid metabolism inhibitors in diverse species of the filamentous fungus Fusarium.</title>
        <authorList>
            <person name="Kim H.S."/>
            <person name="Lohmar J.M."/>
            <person name="Busman M."/>
            <person name="Brown D.W."/>
            <person name="Naumann T.A."/>
            <person name="Divon H.H."/>
            <person name="Lysoe E."/>
            <person name="Uhlig S."/>
            <person name="Proctor R.H."/>
        </authorList>
    </citation>
    <scope>NUCLEOTIDE SEQUENCE</scope>
    <source>
        <strain evidence="7">NRRL 22465</strain>
    </source>
</reference>
<comment type="caution">
    <text evidence="7">The sequence shown here is derived from an EMBL/GenBank/DDBJ whole genome shotgun (WGS) entry which is preliminary data.</text>
</comment>
<dbReference type="AlphaFoldDB" id="A0A8H4UC92"/>
<dbReference type="PANTHER" id="PTHR13522">
    <property type="entry name" value="U6 SNRNA PHOSPHODIESTERASE 1"/>
    <property type="match status" value="1"/>
</dbReference>
<dbReference type="GO" id="GO:0034477">
    <property type="term" value="P:U6 snRNA 3'-end processing"/>
    <property type="evidence" value="ECO:0007669"/>
    <property type="project" value="UniProtKB-UniRule"/>
</dbReference>
<reference evidence="7" key="2">
    <citation type="submission" date="2020-05" db="EMBL/GenBank/DDBJ databases">
        <authorList>
            <person name="Kim H.-S."/>
            <person name="Proctor R.H."/>
            <person name="Brown D.W."/>
        </authorList>
    </citation>
    <scope>NUCLEOTIDE SEQUENCE</scope>
    <source>
        <strain evidence="7">NRRL 22465</strain>
    </source>
</reference>
<evidence type="ECO:0000256" key="2">
    <source>
        <dbReference type="ARBA" id="ARBA00022801"/>
    </source>
</evidence>
<keyword evidence="2 5" id="KW-0378">Hydrolase</keyword>
<feature type="compositionally biased region" description="Low complexity" evidence="6">
    <location>
        <begin position="7"/>
        <end position="18"/>
    </location>
</feature>
<proteinExistence type="inferred from homology"/>
<dbReference type="Proteomes" id="UP000635477">
    <property type="component" value="Unassembled WGS sequence"/>
</dbReference>
<protein>
    <recommendedName>
        <fullName evidence="5">U6 snRNA phosphodiesterase</fullName>
        <ecNumber evidence="5">3.1.4.-</ecNumber>
    </recommendedName>
</protein>
<dbReference type="GO" id="GO:0016829">
    <property type="term" value="F:lyase activity"/>
    <property type="evidence" value="ECO:0007669"/>
    <property type="project" value="UniProtKB-KW"/>
</dbReference>
<evidence type="ECO:0000256" key="5">
    <source>
        <dbReference type="HAMAP-Rule" id="MF_03040"/>
    </source>
</evidence>